<dbReference type="RefSeq" id="WP_124843592.1">
    <property type="nucleotide sequence ID" value="NZ_JAUNKP010000041.1"/>
</dbReference>
<dbReference type="OrthoDB" id="9950304at2"/>
<dbReference type="EMBL" id="RQZG01000004">
    <property type="protein sequence ID" value="RRD06061.1"/>
    <property type="molecule type" value="Genomic_DNA"/>
</dbReference>
<proteinExistence type="predicted"/>
<name>A0A3P1T9D0_9ACTN</name>
<accession>A0A3P1T9D0</accession>
<reference evidence="2 3" key="1">
    <citation type="submission" date="2018-11" db="EMBL/GenBank/DDBJ databases">
        <title>Genomes From Bacteria Associated with the Canine Oral Cavity: a Test Case for Automated Genome-Based Taxonomic Assignment.</title>
        <authorList>
            <person name="Coil D.A."/>
            <person name="Jospin G."/>
            <person name="Darling A.E."/>
            <person name="Wallis C."/>
            <person name="Davis I.J."/>
            <person name="Harris S."/>
            <person name="Eisen J.A."/>
            <person name="Holcombe L.J."/>
            <person name="O'Flynn C."/>
        </authorList>
    </citation>
    <scope>NUCLEOTIDE SEQUENCE [LARGE SCALE GENOMIC DNA]</scope>
    <source>
        <strain evidence="2 3">OH887_COT-365</strain>
    </source>
</reference>
<evidence type="ECO:0000313" key="3">
    <source>
        <dbReference type="Proteomes" id="UP000280819"/>
    </source>
</evidence>
<dbReference type="AlphaFoldDB" id="A0A3P1T9D0"/>
<keyword evidence="1" id="KW-0732">Signal</keyword>
<comment type="caution">
    <text evidence="2">The sequence shown here is derived from an EMBL/GenBank/DDBJ whole genome shotgun (WGS) entry which is preliminary data.</text>
</comment>
<protein>
    <submittedName>
        <fullName evidence="2">Uncharacterized protein</fullName>
    </submittedName>
</protein>
<dbReference type="Proteomes" id="UP000280819">
    <property type="component" value="Unassembled WGS sequence"/>
</dbReference>
<evidence type="ECO:0000256" key="1">
    <source>
        <dbReference type="SAM" id="SignalP"/>
    </source>
</evidence>
<feature type="signal peptide" evidence="1">
    <location>
        <begin position="1"/>
        <end position="29"/>
    </location>
</feature>
<gene>
    <name evidence="2" type="ORF">EII34_05095</name>
</gene>
<feature type="chain" id="PRO_5018203047" evidence="1">
    <location>
        <begin position="30"/>
        <end position="130"/>
    </location>
</feature>
<organism evidence="2 3">
    <name type="scientific">Arachnia propionica</name>
    <dbReference type="NCBI Taxonomy" id="1750"/>
    <lineage>
        <taxon>Bacteria</taxon>
        <taxon>Bacillati</taxon>
        <taxon>Actinomycetota</taxon>
        <taxon>Actinomycetes</taxon>
        <taxon>Propionibacteriales</taxon>
        <taxon>Propionibacteriaceae</taxon>
        <taxon>Arachnia</taxon>
    </lineage>
</organism>
<sequence>MNPVKLTLARTAAAMLTAAALVVPATAHAAAPRMAHPMVPMPAQPTVELSTSAVPHRTLLVVKVSGFQPGERIQVRVGGRSARTVVADQGGRASTHRVIDRRTCGAGCAVTATGATSGQVSAEFQGLRRR</sequence>
<evidence type="ECO:0000313" key="2">
    <source>
        <dbReference type="EMBL" id="RRD06061.1"/>
    </source>
</evidence>